<dbReference type="InterPro" id="IPR029047">
    <property type="entry name" value="HSP70_peptide-bd_sf"/>
</dbReference>
<dbReference type="OrthoDB" id="3789372at2759"/>
<gene>
    <name evidence="5" type="ORF">KFL_002200080</name>
</gene>
<dbReference type="Pfam" id="PF00012">
    <property type="entry name" value="HSP70"/>
    <property type="match status" value="1"/>
</dbReference>
<keyword evidence="2" id="KW-0547">Nucleotide-binding</keyword>
<dbReference type="Gene3D" id="2.60.34.10">
    <property type="entry name" value="Substrate Binding Domain Of DNAk, Chain A, domain 1"/>
    <property type="match status" value="1"/>
</dbReference>
<dbReference type="InterPro" id="IPR029048">
    <property type="entry name" value="HSP70_C_sf"/>
</dbReference>
<dbReference type="GO" id="GO:0005524">
    <property type="term" value="F:ATP binding"/>
    <property type="evidence" value="ECO:0007669"/>
    <property type="project" value="UniProtKB-KW"/>
</dbReference>
<dbReference type="SUPFAM" id="SSF100934">
    <property type="entry name" value="Heat shock protein 70kD (HSP70), C-terminal subdomain"/>
    <property type="match status" value="1"/>
</dbReference>
<feature type="compositionally biased region" description="Polar residues" evidence="4">
    <location>
        <begin position="1"/>
        <end position="12"/>
    </location>
</feature>
<dbReference type="PANTHER" id="PTHR19375">
    <property type="entry name" value="HEAT SHOCK PROTEIN 70KDA"/>
    <property type="match status" value="1"/>
</dbReference>
<dbReference type="Gene3D" id="1.20.1270.10">
    <property type="match status" value="1"/>
</dbReference>
<accession>A0A1Y1I590</accession>
<feature type="region of interest" description="Disordered" evidence="4">
    <location>
        <begin position="133"/>
        <end position="168"/>
    </location>
</feature>
<reference evidence="5 6" key="1">
    <citation type="journal article" date="2014" name="Nat. Commun.">
        <title>Klebsormidium flaccidum genome reveals primary factors for plant terrestrial adaptation.</title>
        <authorList>
            <person name="Hori K."/>
            <person name="Maruyama F."/>
            <person name="Fujisawa T."/>
            <person name="Togashi T."/>
            <person name="Yamamoto N."/>
            <person name="Seo M."/>
            <person name="Sato S."/>
            <person name="Yamada T."/>
            <person name="Mori H."/>
            <person name="Tajima N."/>
            <person name="Moriyama T."/>
            <person name="Ikeuchi M."/>
            <person name="Watanabe M."/>
            <person name="Wada H."/>
            <person name="Kobayashi K."/>
            <person name="Saito M."/>
            <person name="Masuda T."/>
            <person name="Sasaki-Sekimoto Y."/>
            <person name="Mashiguchi K."/>
            <person name="Awai K."/>
            <person name="Shimojima M."/>
            <person name="Masuda S."/>
            <person name="Iwai M."/>
            <person name="Nobusawa T."/>
            <person name="Narise T."/>
            <person name="Kondo S."/>
            <person name="Saito H."/>
            <person name="Sato R."/>
            <person name="Murakawa M."/>
            <person name="Ihara Y."/>
            <person name="Oshima-Yamada Y."/>
            <person name="Ohtaka K."/>
            <person name="Satoh M."/>
            <person name="Sonobe K."/>
            <person name="Ishii M."/>
            <person name="Ohtani R."/>
            <person name="Kanamori-Sato M."/>
            <person name="Honoki R."/>
            <person name="Miyazaki D."/>
            <person name="Mochizuki H."/>
            <person name="Umetsu J."/>
            <person name="Higashi K."/>
            <person name="Shibata D."/>
            <person name="Kamiya Y."/>
            <person name="Sato N."/>
            <person name="Nakamura Y."/>
            <person name="Tabata S."/>
            <person name="Ida S."/>
            <person name="Kurokawa K."/>
            <person name="Ohta H."/>
        </authorList>
    </citation>
    <scope>NUCLEOTIDE SEQUENCE [LARGE SCALE GENOMIC DNA]</scope>
    <source>
        <strain evidence="5 6">NIES-2285</strain>
    </source>
</reference>
<dbReference type="EMBL" id="DF237169">
    <property type="protein sequence ID" value="GAQ85122.1"/>
    <property type="molecule type" value="Genomic_DNA"/>
</dbReference>
<keyword evidence="3" id="KW-0067">ATP-binding</keyword>
<dbReference type="STRING" id="105231.A0A1Y1I590"/>
<keyword evidence="5" id="KW-0346">Stress response</keyword>
<evidence type="ECO:0000256" key="1">
    <source>
        <dbReference type="ARBA" id="ARBA00007381"/>
    </source>
</evidence>
<proteinExistence type="inferred from homology"/>
<evidence type="ECO:0000256" key="4">
    <source>
        <dbReference type="SAM" id="MobiDB-lite"/>
    </source>
</evidence>
<sequence>MSGGRSLSNGILNVNAEDKTTGKTQKITITNEKGRLSKEEIERMVKEAEQFKSEDEEAKRKVEAKNSFENYVYNLRNSLRDPNVGGKLDPADKERLEKEIEDAIQWLDNNQLADTEEFEEKQRELENVANPIMQKMYGGGGGAPGGEDMGGGMPGGTTGPGPKVEEVD</sequence>
<dbReference type="FunFam" id="2.60.34.10:FF:000056">
    <property type="entry name" value="Protein CBG18239"/>
    <property type="match status" value="1"/>
</dbReference>
<dbReference type="GO" id="GO:0140662">
    <property type="term" value="F:ATP-dependent protein folding chaperone"/>
    <property type="evidence" value="ECO:0007669"/>
    <property type="project" value="InterPro"/>
</dbReference>
<keyword evidence="6" id="KW-1185">Reference proteome</keyword>
<evidence type="ECO:0000313" key="5">
    <source>
        <dbReference type="EMBL" id="GAQ85122.1"/>
    </source>
</evidence>
<comment type="similarity">
    <text evidence="1">Belongs to the heat shock protein 70 family.</text>
</comment>
<dbReference type="SUPFAM" id="SSF100920">
    <property type="entry name" value="Heat shock protein 70kD (HSP70), peptide-binding domain"/>
    <property type="match status" value="1"/>
</dbReference>
<dbReference type="AlphaFoldDB" id="A0A1Y1I590"/>
<dbReference type="FunFam" id="1.20.1270.10:FF:000016">
    <property type="entry name" value="Heat shock protein 70"/>
    <property type="match status" value="1"/>
</dbReference>
<evidence type="ECO:0000256" key="2">
    <source>
        <dbReference type="ARBA" id="ARBA00022741"/>
    </source>
</evidence>
<feature type="region of interest" description="Disordered" evidence="4">
    <location>
        <begin position="1"/>
        <end position="31"/>
    </location>
</feature>
<dbReference type="Proteomes" id="UP000054558">
    <property type="component" value="Unassembled WGS sequence"/>
</dbReference>
<dbReference type="OMA" id="QFACEDE"/>
<evidence type="ECO:0000313" key="6">
    <source>
        <dbReference type="Proteomes" id="UP000054558"/>
    </source>
</evidence>
<evidence type="ECO:0000256" key="3">
    <source>
        <dbReference type="ARBA" id="ARBA00022840"/>
    </source>
</evidence>
<protein>
    <submittedName>
        <fullName evidence="5">Heat shock protein</fullName>
    </submittedName>
</protein>
<organism evidence="5 6">
    <name type="scientific">Klebsormidium nitens</name>
    <name type="common">Green alga</name>
    <name type="synonym">Ulothrix nitens</name>
    <dbReference type="NCBI Taxonomy" id="105231"/>
    <lineage>
        <taxon>Eukaryota</taxon>
        <taxon>Viridiplantae</taxon>
        <taxon>Streptophyta</taxon>
        <taxon>Klebsormidiophyceae</taxon>
        <taxon>Klebsormidiales</taxon>
        <taxon>Klebsormidiaceae</taxon>
        <taxon>Klebsormidium</taxon>
    </lineage>
</organism>
<dbReference type="InterPro" id="IPR013126">
    <property type="entry name" value="Hsp_70_fam"/>
</dbReference>
<name>A0A1Y1I590_KLENI</name>
<feature type="compositionally biased region" description="Gly residues" evidence="4">
    <location>
        <begin position="137"/>
        <end position="159"/>
    </location>
</feature>